<dbReference type="GeneID" id="105439915"/>
<accession>A0A7M7LSZ1</accession>
<dbReference type="Pfam" id="PF20478">
    <property type="entry name" value="P2RX7_C"/>
    <property type="match status" value="1"/>
</dbReference>
<dbReference type="Proteomes" id="UP000007110">
    <property type="component" value="Unassembled WGS sequence"/>
</dbReference>
<dbReference type="AlphaFoldDB" id="A0A7M7LSZ1"/>
<sequence>MDSDRESDWEEFLEPDTYSDLSDDDDGDGDTGSGDGEEAEVDRPARGIQPYLFEPLEDAPEGAAEAAGAAAAAAGDGVNEARLGNNEWCSCNGGCEPMPTVRESVCCKEIQRIVEKMDLFTEGELGCITSHPRFSMVCLDRWVLETASYQYIQQYGGRARRDASENEKSRHIAYRQLVRWCWQFLGKRVRVPLPSCAVTMIRNTFLSEVYKGFEDIDM</sequence>
<dbReference type="KEGG" id="spu:105439915"/>
<dbReference type="InParanoid" id="A0A7M7LSZ1"/>
<protein>
    <recommendedName>
        <fullName evidence="2">P2X purinoreceptor 7 intracellular domain-containing protein</fullName>
    </recommendedName>
</protein>
<dbReference type="RefSeq" id="XP_011667779.1">
    <property type="nucleotide sequence ID" value="XM_011669477.2"/>
</dbReference>
<evidence type="ECO:0000259" key="2">
    <source>
        <dbReference type="Pfam" id="PF20478"/>
    </source>
</evidence>
<evidence type="ECO:0000256" key="1">
    <source>
        <dbReference type="SAM" id="MobiDB-lite"/>
    </source>
</evidence>
<keyword evidence="4" id="KW-1185">Reference proteome</keyword>
<feature type="compositionally biased region" description="Acidic residues" evidence="1">
    <location>
        <begin position="21"/>
        <end position="40"/>
    </location>
</feature>
<dbReference type="OMA" id="RESKCCK"/>
<name>A0A7M7LSZ1_STRPU</name>
<organism evidence="3 4">
    <name type="scientific">Strongylocentrotus purpuratus</name>
    <name type="common">Purple sea urchin</name>
    <dbReference type="NCBI Taxonomy" id="7668"/>
    <lineage>
        <taxon>Eukaryota</taxon>
        <taxon>Metazoa</taxon>
        <taxon>Echinodermata</taxon>
        <taxon>Eleutherozoa</taxon>
        <taxon>Echinozoa</taxon>
        <taxon>Echinoidea</taxon>
        <taxon>Euechinoidea</taxon>
        <taxon>Echinacea</taxon>
        <taxon>Camarodonta</taxon>
        <taxon>Echinidea</taxon>
        <taxon>Strongylocentrotidae</taxon>
        <taxon>Strongylocentrotus</taxon>
    </lineage>
</organism>
<feature type="region of interest" description="Disordered" evidence="1">
    <location>
        <begin position="1"/>
        <end position="47"/>
    </location>
</feature>
<dbReference type="InterPro" id="IPR046815">
    <property type="entry name" value="P2RX7_C"/>
</dbReference>
<reference evidence="3" key="2">
    <citation type="submission" date="2021-01" db="UniProtKB">
        <authorList>
            <consortium name="EnsemblMetazoa"/>
        </authorList>
    </citation>
    <scope>IDENTIFICATION</scope>
</reference>
<dbReference type="PANTHER" id="PTHR36981:SF1">
    <property type="entry name" value="P2X PURINORECEPTOR 7 INTRACELLULAR DOMAIN-CONTAINING PROTEIN"/>
    <property type="match status" value="1"/>
</dbReference>
<proteinExistence type="predicted"/>
<dbReference type="PANTHER" id="PTHR36981">
    <property type="entry name" value="ZGC:195170"/>
    <property type="match status" value="1"/>
</dbReference>
<feature type="domain" description="P2X purinoreceptor 7 intracellular" evidence="2">
    <location>
        <begin position="83"/>
        <end position="213"/>
    </location>
</feature>
<evidence type="ECO:0000313" key="3">
    <source>
        <dbReference type="EnsemblMetazoa" id="XP_011667779"/>
    </source>
</evidence>
<dbReference type="EnsemblMetazoa" id="XM_011669477">
    <property type="protein sequence ID" value="XP_011667779"/>
    <property type="gene ID" value="LOC105439915"/>
</dbReference>
<dbReference type="OrthoDB" id="5955457at2759"/>
<evidence type="ECO:0000313" key="4">
    <source>
        <dbReference type="Proteomes" id="UP000007110"/>
    </source>
</evidence>
<reference evidence="4" key="1">
    <citation type="submission" date="2015-02" db="EMBL/GenBank/DDBJ databases">
        <title>Genome sequencing for Strongylocentrotus purpuratus.</title>
        <authorList>
            <person name="Murali S."/>
            <person name="Liu Y."/>
            <person name="Vee V."/>
            <person name="English A."/>
            <person name="Wang M."/>
            <person name="Skinner E."/>
            <person name="Han Y."/>
            <person name="Muzny D.M."/>
            <person name="Worley K.C."/>
            <person name="Gibbs R.A."/>
        </authorList>
    </citation>
    <scope>NUCLEOTIDE SEQUENCE</scope>
</reference>